<evidence type="ECO:0000256" key="1">
    <source>
        <dbReference type="SAM" id="Phobius"/>
    </source>
</evidence>
<keyword evidence="1" id="KW-1133">Transmembrane helix</keyword>
<feature type="transmembrane region" description="Helical" evidence="1">
    <location>
        <begin position="39"/>
        <end position="59"/>
    </location>
</feature>
<keyword evidence="1" id="KW-0472">Membrane</keyword>
<evidence type="ECO:0000313" key="2">
    <source>
        <dbReference type="EMBL" id="KAG5166171.1"/>
    </source>
</evidence>
<dbReference type="OrthoDB" id="3196762at2759"/>
<feature type="transmembrane region" description="Helical" evidence="1">
    <location>
        <begin position="117"/>
        <end position="137"/>
    </location>
</feature>
<protein>
    <submittedName>
        <fullName evidence="2">Uncharacterized protein</fullName>
    </submittedName>
</protein>
<reference evidence="2" key="1">
    <citation type="submission" date="2021-02" db="EMBL/GenBank/DDBJ databases">
        <title>Psilocybe cubensis genome.</title>
        <authorList>
            <person name="Mckernan K.J."/>
            <person name="Crawford S."/>
            <person name="Trippe A."/>
            <person name="Kane L.T."/>
            <person name="Mclaughlin S."/>
        </authorList>
    </citation>
    <scope>NUCLEOTIDE SEQUENCE [LARGE SCALE GENOMIC DNA]</scope>
    <source>
        <strain evidence="2">MGC-MH-2018</strain>
    </source>
</reference>
<keyword evidence="1" id="KW-0812">Transmembrane</keyword>
<proteinExistence type="predicted"/>
<dbReference type="AlphaFoldDB" id="A0A8H7XUE3"/>
<gene>
    <name evidence="2" type="ORF">JR316_008252</name>
</gene>
<organism evidence="2">
    <name type="scientific">Psilocybe cubensis</name>
    <name type="common">Psychedelic mushroom</name>
    <name type="synonym">Stropharia cubensis</name>
    <dbReference type="NCBI Taxonomy" id="181762"/>
    <lineage>
        <taxon>Eukaryota</taxon>
        <taxon>Fungi</taxon>
        <taxon>Dikarya</taxon>
        <taxon>Basidiomycota</taxon>
        <taxon>Agaricomycotina</taxon>
        <taxon>Agaricomycetes</taxon>
        <taxon>Agaricomycetidae</taxon>
        <taxon>Agaricales</taxon>
        <taxon>Agaricineae</taxon>
        <taxon>Strophariaceae</taxon>
        <taxon>Psilocybe</taxon>
    </lineage>
</organism>
<dbReference type="EMBL" id="JAFIQS010000008">
    <property type="protein sequence ID" value="KAG5166171.1"/>
    <property type="molecule type" value="Genomic_DNA"/>
</dbReference>
<feature type="transmembrane region" description="Helical" evidence="1">
    <location>
        <begin position="165"/>
        <end position="187"/>
    </location>
</feature>
<feature type="transmembrane region" description="Helical" evidence="1">
    <location>
        <begin position="12"/>
        <end position="33"/>
    </location>
</feature>
<sequence length="209" mass="23028">MSKNQYPVPAYILYITLLTMVICIPMLALSVVNFGLLSIWLNAAVGALILIHHTSYLFITWAHSNRPSSKPTDFLIDPEAEADSKSSESLSPTLDEKSAWEDDTEPDYAMPLPFQPLNIASLAFLSIITSMAFSVMVDITSRGAMKSTLPAERVGSHKWNIKIEIGQTAVLGCAMIALGLNLAVCLLGRRRVVEANEEKEAREFGWVEN</sequence>
<accession>A0A8H7XUE3</accession>
<comment type="caution">
    <text evidence="2">The sequence shown here is derived from an EMBL/GenBank/DDBJ whole genome shotgun (WGS) entry which is preliminary data.</text>
</comment>
<name>A0A8H7XUE3_PSICU</name>